<dbReference type="Gene3D" id="3.40.50.2000">
    <property type="entry name" value="Glycogen Phosphorylase B"/>
    <property type="match status" value="2"/>
</dbReference>
<dbReference type="PANTHER" id="PTHR21015">
    <property type="entry name" value="UDP-N-ACETYLGLUCOSAMINE--N-ACETYLMURAMYL-(PENTAPEPTIDE) PYROPHOSPHORYL-UNDECAPRENOL N-ACETYLGLUCOSAMINE TRANSFERASE 1"/>
    <property type="match status" value="1"/>
</dbReference>
<proteinExistence type="inferred from homology"/>
<keyword evidence="8 10" id="KW-0131">Cell cycle</keyword>
<evidence type="ECO:0000256" key="5">
    <source>
        <dbReference type="ARBA" id="ARBA00022960"/>
    </source>
</evidence>
<dbReference type="Pfam" id="PF03033">
    <property type="entry name" value="Glyco_transf_28"/>
    <property type="match status" value="1"/>
</dbReference>
<protein>
    <recommendedName>
        <fullName evidence="10">UDP-N-acetylglucosamine--N-acetylmuramyl-(pentapeptide) pyrophosphoryl-undecaprenol N-acetylglucosamine transferase</fullName>
        <ecNumber evidence="10">2.4.1.227</ecNumber>
    </recommendedName>
    <alternativeName>
        <fullName evidence="10">Undecaprenyl-PP-MurNAc-pentapeptide-UDPGlcNAc GlcNAc transferase</fullName>
    </alternativeName>
</protein>
<dbReference type="GO" id="GO:0008360">
    <property type="term" value="P:regulation of cell shape"/>
    <property type="evidence" value="ECO:0007669"/>
    <property type="project" value="UniProtKB-KW"/>
</dbReference>
<feature type="binding site" evidence="10">
    <location>
        <position position="305"/>
    </location>
    <ligand>
        <name>UDP-N-acetyl-alpha-D-glucosamine</name>
        <dbReference type="ChEBI" id="CHEBI:57705"/>
    </ligand>
</feature>
<feature type="domain" description="Glycosyl transferase family 28 C-terminal" evidence="12">
    <location>
        <begin position="195"/>
        <end position="357"/>
    </location>
</feature>
<feature type="binding site" evidence="10">
    <location>
        <position position="171"/>
    </location>
    <ligand>
        <name>UDP-N-acetyl-alpha-D-glucosamine</name>
        <dbReference type="ChEBI" id="CHEBI:57705"/>
    </ligand>
</feature>
<organism evidence="13 14">
    <name type="scientific">Candidatus Yanofskybacteria bacterium GW2011_GWC1_48_11</name>
    <dbReference type="NCBI Taxonomy" id="1619027"/>
    <lineage>
        <taxon>Bacteria</taxon>
        <taxon>Candidatus Yanofskyibacteriota</taxon>
    </lineage>
</organism>
<evidence type="ECO:0000313" key="13">
    <source>
        <dbReference type="EMBL" id="KKU93337.1"/>
    </source>
</evidence>
<dbReference type="EC" id="2.4.1.227" evidence="10"/>
<dbReference type="InterPro" id="IPR006009">
    <property type="entry name" value="GlcNAc_MurG"/>
</dbReference>
<evidence type="ECO:0000256" key="3">
    <source>
        <dbReference type="ARBA" id="ARBA00022676"/>
    </source>
</evidence>
<dbReference type="EMBL" id="LCPH01000002">
    <property type="protein sequence ID" value="KKU93337.1"/>
    <property type="molecule type" value="Genomic_DNA"/>
</dbReference>
<evidence type="ECO:0000259" key="12">
    <source>
        <dbReference type="Pfam" id="PF04101"/>
    </source>
</evidence>
<keyword evidence="6 10" id="KW-0573">Peptidoglycan synthesis</keyword>
<evidence type="ECO:0000313" key="14">
    <source>
        <dbReference type="Proteomes" id="UP000034462"/>
    </source>
</evidence>
<keyword evidence="1 10" id="KW-1003">Cell membrane</keyword>
<evidence type="ECO:0000256" key="1">
    <source>
        <dbReference type="ARBA" id="ARBA00022475"/>
    </source>
</evidence>
<dbReference type="GO" id="GO:0005975">
    <property type="term" value="P:carbohydrate metabolic process"/>
    <property type="evidence" value="ECO:0007669"/>
    <property type="project" value="InterPro"/>
</dbReference>
<evidence type="ECO:0000256" key="8">
    <source>
        <dbReference type="ARBA" id="ARBA00023306"/>
    </source>
</evidence>
<feature type="domain" description="Glycosyltransferase family 28 N-terminal" evidence="11">
    <location>
        <begin position="3"/>
        <end position="149"/>
    </location>
</feature>
<dbReference type="Pfam" id="PF04101">
    <property type="entry name" value="Glyco_tran_28_C"/>
    <property type="match status" value="1"/>
</dbReference>
<dbReference type="Proteomes" id="UP000034462">
    <property type="component" value="Unassembled WGS sequence"/>
</dbReference>
<keyword evidence="7 10" id="KW-0472">Membrane</keyword>
<evidence type="ECO:0000256" key="9">
    <source>
        <dbReference type="ARBA" id="ARBA00023316"/>
    </source>
</evidence>
<comment type="pathway">
    <text evidence="10">Cell wall biogenesis; peptidoglycan biosynthesis.</text>
</comment>
<dbReference type="CDD" id="cd03785">
    <property type="entry name" value="GT28_MurG"/>
    <property type="match status" value="1"/>
</dbReference>
<dbReference type="AlphaFoldDB" id="A0A837IP17"/>
<accession>A0A837IP17</accession>
<dbReference type="GO" id="GO:0071555">
    <property type="term" value="P:cell wall organization"/>
    <property type="evidence" value="ECO:0007669"/>
    <property type="project" value="UniProtKB-KW"/>
</dbReference>
<keyword evidence="9 10" id="KW-0961">Cell wall biogenesis/degradation</keyword>
<dbReference type="HAMAP" id="MF_00033">
    <property type="entry name" value="MurG"/>
    <property type="match status" value="1"/>
</dbReference>
<comment type="similarity">
    <text evidence="10">Belongs to the glycosyltransferase 28 family. MurG subfamily.</text>
</comment>
<comment type="caution">
    <text evidence="13">The sequence shown here is derived from an EMBL/GenBank/DDBJ whole genome shotgun (WGS) entry which is preliminary data.</text>
</comment>
<dbReference type="InterPro" id="IPR007235">
    <property type="entry name" value="Glyco_trans_28_C"/>
</dbReference>
<keyword evidence="5 10" id="KW-0133">Cell shape</keyword>
<comment type="catalytic activity">
    <reaction evidence="10">
        <text>di-trans,octa-cis-undecaprenyl diphospho-N-acetyl-alpha-D-muramoyl-L-alanyl-D-glutamyl-meso-2,6-diaminopimeloyl-D-alanyl-D-alanine + UDP-N-acetyl-alpha-D-glucosamine = di-trans,octa-cis-undecaprenyl diphospho-[N-acetyl-alpha-D-glucosaminyl-(1-&gt;4)]-N-acetyl-alpha-D-muramoyl-L-alanyl-D-glutamyl-meso-2,6-diaminopimeloyl-D-alanyl-D-alanine + UDP + H(+)</text>
        <dbReference type="Rhea" id="RHEA:31227"/>
        <dbReference type="ChEBI" id="CHEBI:15378"/>
        <dbReference type="ChEBI" id="CHEBI:57705"/>
        <dbReference type="ChEBI" id="CHEBI:58223"/>
        <dbReference type="ChEBI" id="CHEBI:61387"/>
        <dbReference type="ChEBI" id="CHEBI:61388"/>
        <dbReference type="EC" id="2.4.1.227"/>
    </reaction>
</comment>
<dbReference type="SUPFAM" id="SSF53756">
    <property type="entry name" value="UDP-Glycosyltransferase/glycogen phosphorylase"/>
    <property type="match status" value="1"/>
</dbReference>
<evidence type="ECO:0000256" key="7">
    <source>
        <dbReference type="ARBA" id="ARBA00023136"/>
    </source>
</evidence>
<evidence type="ECO:0000256" key="10">
    <source>
        <dbReference type="HAMAP-Rule" id="MF_00033"/>
    </source>
</evidence>
<evidence type="ECO:0000256" key="4">
    <source>
        <dbReference type="ARBA" id="ARBA00022679"/>
    </source>
</evidence>
<dbReference type="GO" id="GO:0009252">
    <property type="term" value="P:peptidoglycan biosynthetic process"/>
    <property type="evidence" value="ECO:0007669"/>
    <property type="project" value="UniProtKB-UniRule"/>
</dbReference>
<gene>
    <name evidence="10" type="primary">murG</name>
    <name evidence="13" type="ORF">UY25_C0002G0061</name>
</gene>
<keyword evidence="4 10" id="KW-0808">Transferase</keyword>
<dbReference type="PANTHER" id="PTHR21015:SF22">
    <property type="entry name" value="GLYCOSYLTRANSFERASE"/>
    <property type="match status" value="1"/>
</dbReference>
<evidence type="ECO:0000256" key="6">
    <source>
        <dbReference type="ARBA" id="ARBA00022984"/>
    </source>
</evidence>
<keyword evidence="2 10" id="KW-0132">Cell division</keyword>
<comment type="caution">
    <text evidence="10">Lacks conserved residue(s) required for the propagation of feature annotation.</text>
</comment>
<comment type="subcellular location">
    <subcellularLocation>
        <location evidence="10">Cell membrane</location>
        <topology evidence="10">Peripheral membrane protein</topology>
        <orientation evidence="10">Cytoplasmic side</orientation>
    </subcellularLocation>
</comment>
<sequence length="374" mass="41002">MKILFAGGGTGGHILPIVAVARELKRSYPGENMELYYMGPEGKFGDVLLSQEGIKTFSVRAGKLRRYKGPAAFLHNLADMFFLTPWGICKAFKILFFLSPDLIFSKGGYGAIPATVAGKMLGIPVFLHESDIVPGKANLTAEKLALEIFTSFPFTRHFSPKKILLVGNPIRSRLLSGSREEALQLFQLVGDKPILLIMGGSQGAQRINDMLLAVLDAALSQFEIIHQTGEANFKTVEQEAKVVISETNLPYYHPAPFLNENELRHAYAAADFIVSRAGSGTIFEIAALGKPSMLIPLPESAQNHQMENAYAYANTGASIVLEEANLTPHFFLERVRSVISDPVETKRMAEGALNFAKPNAARIVADYLLAYLQR</sequence>
<comment type="function">
    <text evidence="10">Cell wall formation. Catalyzes the transfer of a GlcNAc subunit on undecaprenyl-pyrophosphoryl-MurNAc-pentapeptide (lipid intermediate I) to form undecaprenyl-pyrophosphoryl-MurNAc-(pentapeptide)GlcNAc (lipid intermediate II).</text>
</comment>
<feature type="binding site" evidence="10">
    <location>
        <begin position="10"/>
        <end position="12"/>
    </location>
    <ligand>
        <name>UDP-N-acetyl-alpha-D-glucosamine</name>
        <dbReference type="ChEBI" id="CHEBI:57705"/>
    </ligand>
</feature>
<evidence type="ECO:0000256" key="2">
    <source>
        <dbReference type="ARBA" id="ARBA00022618"/>
    </source>
</evidence>
<dbReference type="GO" id="GO:0005886">
    <property type="term" value="C:plasma membrane"/>
    <property type="evidence" value="ECO:0007669"/>
    <property type="project" value="UniProtKB-SubCell"/>
</dbReference>
<evidence type="ECO:0000259" key="11">
    <source>
        <dbReference type="Pfam" id="PF03033"/>
    </source>
</evidence>
<name>A0A837IP17_9BACT</name>
<dbReference type="GO" id="GO:0051301">
    <property type="term" value="P:cell division"/>
    <property type="evidence" value="ECO:0007669"/>
    <property type="project" value="UniProtKB-KW"/>
</dbReference>
<reference evidence="13 14" key="1">
    <citation type="journal article" date="2015" name="Nature">
        <title>rRNA introns, odd ribosomes, and small enigmatic genomes across a large radiation of phyla.</title>
        <authorList>
            <person name="Brown C.T."/>
            <person name="Hug L.A."/>
            <person name="Thomas B.C."/>
            <person name="Sharon I."/>
            <person name="Castelle C.J."/>
            <person name="Singh A."/>
            <person name="Wilkins M.J."/>
            <person name="Williams K.H."/>
            <person name="Banfield J.F."/>
        </authorList>
    </citation>
    <scope>NUCLEOTIDE SEQUENCE [LARGE SCALE GENOMIC DNA]</scope>
</reference>
<dbReference type="GO" id="GO:0050511">
    <property type="term" value="F:undecaprenyldiphospho-muramoylpentapeptide beta-N-acetylglucosaminyltransferase activity"/>
    <property type="evidence" value="ECO:0007669"/>
    <property type="project" value="UniProtKB-UniRule"/>
</dbReference>
<keyword evidence="3 10" id="KW-0328">Glycosyltransferase</keyword>
<dbReference type="UniPathway" id="UPA00219"/>
<dbReference type="InterPro" id="IPR004276">
    <property type="entry name" value="GlycoTrans_28_N"/>
</dbReference>
<feature type="binding site" evidence="10">
    <location>
        <position position="201"/>
    </location>
    <ligand>
        <name>UDP-N-acetyl-alpha-D-glucosamine</name>
        <dbReference type="ChEBI" id="CHEBI:57705"/>
    </ligand>
</feature>